<feature type="active site" description="Proton donor/acceptor" evidence="9">
    <location>
        <position position="150"/>
    </location>
</feature>
<dbReference type="GO" id="GO:0000287">
    <property type="term" value="F:magnesium ion binding"/>
    <property type="evidence" value="ECO:0007669"/>
    <property type="project" value="UniProtKB-UniRule"/>
</dbReference>
<feature type="binding site" evidence="9">
    <location>
        <position position="379"/>
    </location>
    <ligand>
        <name>Mg(2+)</name>
        <dbReference type="ChEBI" id="CHEBI:18420"/>
    </ligand>
</feature>
<dbReference type="GO" id="GO:0005524">
    <property type="term" value="F:ATP binding"/>
    <property type="evidence" value="ECO:0007669"/>
    <property type="project" value="UniProtKB-KW"/>
</dbReference>
<comment type="pathway">
    <text evidence="9">Metabolic intermediate biosynthesis; acetyl-CoA biosynthesis; acetyl-CoA from acetate: step 1/2.</text>
</comment>
<protein>
    <recommendedName>
        <fullName evidence="9">Acetate kinase</fullName>
        <ecNumber evidence="9">2.7.2.1</ecNumber>
    </recommendedName>
    <alternativeName>
        <fullName evidence="9">Acetokinase</fullName>
    </alternativeName>
</protein>
<keyword evidence="4 9" id="KW-0479">Metal-binding</keyword>
<dbReference type="NCBIfam" id="TIGR00016">
    <property type="entry name" value="ackA"/>
    <property type="match status" value="1"/>
</dbReference>
<evidence type="ECO:0000256" key="3">
    <source>
        <dbReference type="ARBA" id="ARBA00022679"/>
    </source>
</evidence>
<comment type="subunit">
    <text evidence="9">Homodimer.</text>
</comment>
<reference evidence="12" key="1">
    <citation type="journal article" date="2017" name="J. Biotechnol.">
        <title>Complete genome sequence of Novosphingobium resinovorum SA1, a versatile xenobiotic-degrading bacterium capable of utilizing sulfanilic acid.</title>
        <authorList>
            <person name="Hegedus B."/>
            <person name="Kos P.B."/>
            <person name="Balint B."/>
            <person name="Maroti G."/>
            <person name="Gan H.M."/>
            <person name="Perei K."/>
            <person name="Rakhely G."/>
        </authorList>
    </citation>
    <scope>NUCLEOTIDE SEQUENCE [LARGE SCALE GENOMIC DNA]</scope>
    <source>
        <strain evidence="12">SA1</strain>
    </source>
</reference>
<evidence type="ECO:0000256" key="2">
    <source>
        <dbReference type="ARBA" id="ARBA00022490"/>
    </source>
</evidence>
<accession>A0A1D8AEJ2</accession>
<feature type="binding site" evidence="9">
    <location>
        <begin position="328"/>
        <end position="332"/>
    </location>
    <ligand>
        <name>ATP</name>
        <dbReference type="ChEBI" id="CHEBI:30616"/>
    </ligand>
</feature>
<dbReference type="GO" id="GO:0008776">
    <property type="term" value="F:acetate kinase activity"/>
    <property type="evidence" value="ECO:0007669"/>
    <property type="project" value="UniProtKB-UniRule"/>
</dbReference>
<dbReference type="InterPro" id="IPR043129">
    <property type="entry name" value="ATPase_NBD"/>
</dbReference>
<evidence type="ECO:0000256" key="8">
    <source>
        <dbReference type="ARBA" id="ARBA00022842"/>
    </source>
</evidence>
<feature type="binding site" evidence="9">
    <location>
        <position position="15"/>
    </location>
    <ligand>
        <name>ATP</name>
        <dbReference type="ChEBI" id="CHEBI:30616"/>
    </ligand>
</feature>
<keyword evidence="8 9" id="KW-0460">Magnesium</keyword>
<dbReference type="OrthoDB" id="9802453at2"/>
<dbReference type="InterPro" id="IPR023865">
    <property type="entry name" value="Aliphatic_acid_kinase_CS"/>
</dbReference>
<evidence type="ECO:0000313" key="11">
    <source>
        <dbReference type="EMBL" id="AOR80536.1"/>
    </source>
</evidence>
<dbReference type="AlphaFoldDB" id="A0A1D8AEJ2"/>
<feature type="site" description="Transition state stabilizer" evidence="9">
    <location>
        <position position="181"/>
    </location>
</feature>
<feature type="binding site" evidence="9">
    <location>
        <position position="8"/>
    </location>
    <ligand>
        <name>Mg(2+)</name>
        <dbReference type="ChEBI" id="CHEBI:18420"/>
    </ligand>
</feature>
<dbReference type="Gene3D" id="3.30.420.40">
    <property type="match status" value="2"/>
</dbReference>
<keyword evidence="6 9" id="KW-0418">Kinase</keyword>
<dbReference type="PROSITE" id="PS01076">
    <property type="entry name" value="ACETATE_KINASE_2"/>
    <property type="match status" value="1"/>
</dbReference>
<geneLocation type="plasmid" evidence="11 12">
    <name>pSA2</name>
</geneLocation>
<keyword evidence="11" id="KW-0614">Plasmid</keyword>
<dbReference type="GO" id="GO:0006085">
    <property type="term" value="P:acetyl-CoA biosynthetic process"/>
    <property type="evidence" value="ECO:0007669"/>
    <property type="project" value="UniProtKB-UniRule"/>
</dbReference>
<comment type="subcellular location">
    <subcellularLocation>
        <location evidence="9">Cytoplasm</location>
    </subcellularLocation>
</comment>
<dbReference type="RefSeq" id="WP_069709923.1">
    <property type="nucleotide sequence ID" value="NZ_CP017077.1"/>
</dbReference>
<comment type="catalytic activity">
    <reaction evidence="9">
        <text>acetate + ATP = acetyl phosphate + ADP</text>
        <dbReference type="Rhea" id="RHEA:11352"/>
        <dbReference type="ChEBI" id="CHEBI:22191"/>
        <dbReference type="ChEBI" id="CHEBI:30089"/>
        <dbReference type="ChEBI" id="CHEBI:30616"/>
        <dbReference type="ChEBI" id="CHEBI:456216"/>
        <dbReference type="EC" id="2.7.2.1"/>
    </reaction>
</comment>
<keyword evidence="12" id="KW-1185">Reference proteome</keyword>
<dbReference type="GO" id="GO:0006083">
    <property type="term" value="P:acetate metabolic process"/>
    <property type="evidence" value="ECO:0007669"/>
    <property type="project" value="TreeGrafter"/>
</dbReference>
<organism evidence="11 12">
    <name type="scientific">Novosphingobium resinovorum</name>
    <dbReference type="NCBI Taxonomy" id="158500"/>
    <lineage>
        <taxon>Bacteria</taxon>
        <taxon>Pseudomonadati</taxon>
        <taxon>Pseudomonadota</taxon>
        <taxon>Alphaproteobacteria</taxon>
        <taxon>Sphingomonadales</taxon>
        <taxon>Sphingomonadaceae</taxon>
        <taxon>Novosphingobium</taxon>
    </lineage>
</organism>
<evidence type="ECO:0000256" key="1">
    <source>
        <dbReference type="ARBA" id="ARBA00008748"/>
    </source>
</evidence>
<proteinExistence type="inferred from homology"/>
<dbReference type="Proteomes" id="UP000094626">
    <property type="component" value="Plasmid pSA2"/>
</dbReference>
<feature type="site" description="Transition state stabilizer" evidence="9">
    <location>
        <position position="241"/>
    </location>
</feature>
<evidence type="ECO:0000256" key="10">
    <source>
        <dbReference type="RuleBase" id="RU003835"/>
    </source>
</evidence>
<dbReference type="HAMAP" id="MF_00020">
    <property type="entry name" value="Acetate_kinase"/>
    <property type="match status" value="1"/>
</dbReference>
<dbReference type="PANTHER" id="PTHR21060:SF21">
    <property type="entry name" value="ACETATE KINASE"/>
    <property type="match status" value="1"/>
</dbReference>
<dbReference type="InterPro" id="IPR004372">
    <property type="entry name" value="Ac/propionate_kinase"/>
</dbReference>
<keyword evidence="2 9" id="KW-0963">Cytoplasm</keyword>
<keyword evidence="7 9" id="KW-0067">ATP-binding</keyword>
<dbReference type="SUPFAM" id="SSF53067">
    <property type="entry name" value="Actin-like ATPase domain"/>
    <property type="match status" value="2"/>
</dbReference>
<name>A0A1D8AEJ2_9SPHN</name>
<dbReference type="KEGG" id="nre:BES08_27185"/>
<comment type="function">
    <text evidence="9">Catalyzes the formation of acetyl phosphate from acetate and ATP. Can also catalyze the reverse reaction.</text>
</comment>
<dbReference type="PANTHER" id="PTHR21060">
    <property type="entry name" value="ACETATE KINASE"/>
    <property type="match status" value="1"/>
</dbReference>
<evidence type="ECO:0000256" key="6">
    <source>
        <dbReference type="ARBA" id="ARBA00022777"/>
    </source>
</evidence>
<evidence type="ECO:0000256" key="5">
    <source>
        <dbReference type="ARBA" id="ARBA00022741"/>
    </source>
</evidence>
<keyword evidence="5 9" id="KW-0547">Nucleotide-binding</keyword>
<dbReference type="PRINTS" id="PR00471">
    <property type="entry name" value="ACETATEKNASE"/>
</dbReference>
<dbReference type="PROSITE" id="PS01075">
    <property type="entry name" value="ACETATE_KINASE_1"/>
    <property type="match status" value="1"/>
</dbReference>
<dbReference type="PIRSF" id="PIRSF000722">
    <property type="entry name" value="Acetate_prop_kin"/>
    <property type="match status" value="1"/>
</dbReference>
<dbReference type="EMBL" id="CP017077">
    <property type="protein sequence ID" value="AOR80536.1"/>
    <property type="molecule type" value="Genomic_DNA"/>
</dbReference>
<comment type="cofactor">
    <cofactor evidence="9">
        <name>Mg(2+)</name>
        <dbReference type="ChEBI" id="CHEBI:18420"/>
    </cofactor>
    <cofactor evidence="9">
        <name>Mn(2+)</name>
        <dbReference type="ChEBI" id="CHEBI:29035"/>
    </cofactor>
    <text evidence="9">Mg(2+). Can also accept Mn(2+).</text>
</comment>
<evidence type="ECO:0000256" key="4">
    <source>
        <dbReference type="ARBA" id="ARBA00022723"/>
    </source>
</evidence>
<keyword evidence="3 9" id="KW-0808">Transferase</keyword>
<dbReference type="InterPro" id="IPR000890">
    <property type="entry name" value="Aliphatic_acid_kin_short-chain"/>
</dbReference>
<sequence>MKAVVSLNSGSSSIKFALYTLDARGGPVLAAGGKIEGIGTAPRLTARDAAGVVVADRTWPADAAPDHGALLETLFAWGVDHLGDHEVIAVGHRVVHGGTAFAAPRRVDPALLDALDALSPLAPLHQPHNLSAIRTIAALRPDLPQIACFDTAFHHDRPEVATRFALPRALHDEGIRRYGFHGLSYEYVAARLAQVDPAMAAGRVIAAHLGNGASLCAMRAGRSVDTTMGFTALDGLMMGTRSGSLDPGVVLHLQTRCGLSPAEVEDLLYKRSGLLGVSGLSSDMRALSQSSAPEAREAIDLFAWRATREMAGLIASIGGLDGIVFTAGIGENNADIRARICQGLAWAGVAVDETANARHRPIISPPGAGITVRVVPTDEERMIALHTLRLIEENA</sequence>
<comment type="similarity">
    <text evidence="1 9 10">Belongs to the acetokinase family.</text>
</comment>
<dbReference type="Pfam" id="PF00871">
    <property type="entry name" value="Acetate_kinase"/>
    <property type="match status" value="1"/>
</dbReference>
<dbReference type="UniPathway" id="UPA00340">
    <property type="reaction ID" value="UER00458"/>
</dbReference>
<feature type="binding site" evidence="9">
    <location>
        <position position="93"/>
    </location>
    <ligand>
        <name>substrate</name>
    </ligand>
</feature>
<dbReference type="GO" id="GO:0005829">
    <property type="term" value="C:cytosol"/>
    <property type="evidence" value="ECO:0007669"/>
    <property type="project" value="TreeGrafter"/>
</dbReference>
<dbReference type="EC" id="2.7.2.1" evidence="9"/>
<feature type="binding site" evidence="9">
    <location>
        <begin position="208"/>
        <end position="212"/>
    </location>
    <ligand>
        <name>ATP</name>
        <dbReference type="ChEBI" id="CHEBI:30616"/>
    </ligand>
</feature>
<evidence type="ECO:0000256" key="7">
    <source>
        <dbReference type="ARBA" id="ARBA00022840"/>
    </source>
</evidence>
<gene>
    <name evidence="9" type="primary">ackA</name>
    <name evidence="11" type="ORF">BES08_27185</name>
</gene>
<feature type="binding site" evidence="9">
    <location>
        <begin position="283"/>
        <end position="285"/>
    </location>
    <ligand>
        <name>ATP</name>
        <dbReference type="ChEBI" id="CHEBI:30616"/>
    </ligand>
</feature>
<evidence type="ECO:0000256" key="9">
    <source>
        <dbReference type="HAMAP-Rule" id="MF_00020"/>
    </source>
</evidence>
<evidence type="ECO:0000313" key="12">
    <source>
        <dbReference type="Proteomes" id="UP000094626"/>
    </source>
</evidence>